<feature type="region of interest" description="Disordered" evidence="1">
    <location>
        <begin position="27"/>
        <end position="49"/>
    </location>
</feature>
<dbReference type="EMBL" id="CP007243">
    <property type="protein sequence ID" value="AIA31822.1"/>
    <property type="molecule type" value="Genomic_DNA"/>
</dbReference>
<reference evidence="3" key="1">
    <citation type="submission" date="2014-02" db="EMBL/GenBank/DDBJ databases">
        <title>Complete genome sequence and comparative genomic analysis of the nitrogen-fixing bacterium Leptospirillum ferriphilum YSK.</title>
        <authorList>
            <person name="Guo X."/>
            <person name="Yin H."/>
            <person name="Liang Y."/>
            <person name="Hu Q."/>
            <person name="Ma L."/>
            <person name="Xiao Y."/>
            <person name="Zhang X."/>
            <person name="Qiu G."/>
            <person name="Liu X."/>
        </authorList>
    </citation>
    <scope>NUCLEOTIDE SEQUENCE [LARGE SCALE GENOMIC DNA]</scope>
    <source>
        <strain evidence="3">YSK</strain>
    </source>
</reference>
<protein>
    <submittedName>
        <fullName evidence="2">Uncharacterized protein</fullName>
    </submittedName>
</protein>
<name>A0A059Y2W7_9BACT</name>
<organism evidence="2 3">
    <name type="scientific">Leptospirillum ferriphilum YSK</name>
    <dbReference type="NCBI Taxonomy" id="1441628"/>
    <lineage>
        <taxon>Bacteria</taxon>
        <taxon>Pseudomonadati</taxon>
        <taxon>Nitrospirota</taxon>
        <taxon>Nitrospiria</taxon>
        <taxon>Nitrospirales</taxon>
        <taxon>Nitrospiraceae</taxon>
        <taxon>Leptospirillum</taxon>
    </lineage>
</organism>
<evidence type="ECO:0000256" key="1">
    <source>
        <dbReference type="SAM" id="MobiDB-lite"/>
    </source>
</evidence>
<gene>
    <name evidence="2" type="ORF">Y981_08520</name>
</gene>
<keyword evidence="3" id="KW-1185">Reference proteome</keyword>
<dbReference type="Proteomes" id="UP000027059">
    <property type="component" value="Chromosome"/>
</dbReference>
<dbReference type="KEGG" id="lfp:Y981_08520"/>
<accession>A0A059Y2W7</accession>
<proteinExistence type="predicted"/>
<sequence length="64" mass="7414">MFHLCRTLPNTNEQDRKKVVEGPALEKIVPASQRDPDHAPGAPERNPMLFSKKRTFLSWRNEDI</sequence>
<dbReference type="AlphaFoldDB" id="A0A059Y2W7"/>
<evidence type="ECO:0000313" key="3">
    <source>
        <dbReference type="Proteomes" id="UP000027059"/>
    </source>
</evidence>
<reference evidence="2 3" key="2">
    <citation type="journal article" date="2015" name="Biomed. Res. Int.">
        <title>Effects of Arsenite Resistance on the Growth and Functional Gene Expression of Leptospirillum ferriphilum and Acidithiobacillus thiooxidans in Pure Culture and Coculture.</title>
        <authorList>
            <person name="Jiang H."/>
            <person name="Liang Y."/>
            <person name="Yin H."/>
            <person name="Xiao Y."/>
            <person name="Guo X."/>
            <person name="Xu Y."/>
            <person name="Hu Q."/>
            <person name="Liu H."/>
            <person name="Liu X."/>
        </authorList>
    </citation>
    <scope>NUCLEOTIDE SEQUENCE [LARGE SCALE GENOMIC DNA]</scope>
    <source>
        <strain evidence="2 3">YSK</strain>
    </source>
</reference>
<dbReference type="HOGENOM" id="CLU_2862324_0_0_0"/>
<evidence type="ECO:0000313" key="2">
    <source>
        <dbReference type="EMBL" id="AIA31822.1"/>
    </source>
</evidence>